<sequence>MVVSCSARQHGENGAVEDGDADDGAKAGLSDAARRNASKGSRMAAAASTRPVESSTCYGEPPAGN</sequence>
<evidence type="ECO:0000256" key="1">
    <source>
        <dbReference type="SAM" id="MobiDB-lite"/>
    </source>
</evidence>
<name>A0A2T8KKI9_9POAL</name>
<dbReference type="Gramene" id="PVH62698">
    <property type="protein sequence ID" value="PVH62698"/>
    <property type="gene ID" value="PAHAL_3G373500"/>
</dbReference>
<evidence type="ECO:0000313" key="2">
    <source>
        <dbReference type="EMBL" id="PVH62698.1"/>
    </source>
</evidence>
<reference evidence="2" key="1">
    <citation type="submission" date="2018-04" db="EMBL/GenBank/DDBJ databases">
        <title>WGS assembly of Panicum hallii.</title>
        <authorList>
            <person name="Lovell J."/>
            <person name="Jenkins J."/>
            <person name="Lowry D."/>
            <person name="Mamidi S."/>
            <person name="Sreedasyam A."/>
            <person name="Weng X."/>
            <person name="Barry K."/>
            <person name="Bonette J."/>
            <person name="Campitelli B."/>
            <person name="Daum C."/>
            <person name="Gordon S."/>
            <person name="Gould B."/>
            <person name="Lipzen A."/>
            <person name="Macqueen A."/>
            <person name="Palacio-Mejia J."/>
            <person name="Plott C."/>
            <person name="Shakirov E."/>
            <person name="Shu S."/>
            <person name="Yoshinaga Y."/>
            <person name="Zane M."/>
            <person name="Rokhsar D."/>
            <person name="Grimwood J."/>
            <person name="Schmutz J."/>
            <person name="Juenger T."/>
        </authorList>
    </citation>
    <scope>NUCLEOTIDE SEQUENCE [LARGE SCALE GENOMIC DNA]</scope>
    <source>
        <strain evidence="2">FIL2</strain>
    </source>
</reference>
<dbReference type="EMBL" id="CM008048">
    <property type="protein sequence ID" value="PVH62698.1"/>
    <property type="molecule type" value="Genomic_DNA"/>
</dbReference>
<organism evidence="2">
    <name type="scientific">Panicum hallii</name>
    <dbReference type="NCBI Taxonomy" id="206008"/>
    <lineage>
        <taxon>Eukaryota</taxon>
        <taxon>Viridiplantae</taxon>
        <taxon>Streptophyta</taxon>
        <taxon>Embryophyta</taxon>
        <taxon>Tracheophyta</taxon>
        <taxon>Spermatophyta</taxon>
        <taxon>Magnoliopsida</taxon>
        <taxon>Liliopsida</taxon>
        <taxon>Poales</taxon>
        <taxon>Poaceae</taxon>
        <taxon>PACMAD clade</taxon>
        <taxon>Panicoideae</taxon>
        <taxon>Panicodae</taxon>
        <taxon>Paniceae</taxon>
        <taxon>Panicinae</taxon>
        <taxon>Panicum</taxon>
        <taxon>Panicum sect. Panicum</taxon>
    </lineage>
</organism>
<dbReference type="AlphaFoldDB" id="A0A2T8KKI9"/>
<protein>
    <submittedName>
        <fullName evidence="2">Uncharacterized protein</fullName>
    </submittedName>
</protein>
<accession>A0A2T8KKI9</accession>
<dbReference type="Proteomes" id="UP000243499">
    <property type="component" value="Chromosome 3"/>
</dbReference>
<gene>
    <name evidence="2" type="ORF">PAHAL_3G373500</name>
</gene>
<feature type="region of interest" description="Disordered" evidence="1">
    <location>
        <begin position="1"/>
        <end position="65"/>
    </location>
</feature>
<proteinExistence type="predicted"/>